<comment type="caution">
    <text evidence="2">The sequence shown here is derived from an EMBL/GenBank/DDBJ whole genome shotgun (WGS) entry which is preliminary data.</text>
</comment>
<keyword evidence="1" id="KW-0732">Signal</keyword>
<gene>
    <name evidence="2" type="ORF">J2Z64_002288</name>
</gene>
<proteinExistence type="predicted"/>
<evidence type="ECO:0000313" key="3">
    <source>
        <dbReference type="Proteomes" id="UP001138793"/>
    </source>
</evidence>
<name>A0A9X0YSQ7_9BACI</name>
<dbReference type="InterPro" id="IPR050490">
    <property type="entry name" value="Bact_solute-bd_prot1"/>
</dbReference>
<dbReference type="AlphaFoldDB" id="A0A9X0YSQ7"/>
<accession>A0A9X0YSQ7</accession>
<evidence type="ECO:0000256" key="1">
    <source>
        <dbReference type="SAM" id="SignalP"/>
    </source>
</evidence>
<evidence type="ECO:0000313" key="2">
    <source>
        <dbReference type="EMBL" id="MBP2078033.1"/>
    </source>
</evidence>
<dbReference type="PROSITE" id="PS51257">
    <property type="entry name" value="PROKAR_LIPOPROTEIN"/>
    <property type="match status" value="1"/>
</dbReference>
<organism evidence="2 3">
    <name type="scientific">Oceanobacillus polygoni</name>
    <dbReference type="NCBI Taxonomy" id="1235259"/>
    <lineage>
        <taxon>Bacteria</taxon>
        <taxon>Bacillati</taxon>
        <taxon>Bacillota</taxon>
        <taxon>Bacilli</taxon>
        <taxon>Bacillales</taxon>
        <taxon>Bacillaceae</taxon>
        <taxon>Oceanobacillus</taxon>
    </lineage>
</organism>
<dbReference type="OrthoDB" id="9798191at2"/>
<dbReference type="EMBL" id="JAGGMB010000006">
    <property type="protein sequence ID" value="MBP2078033.1"/>
    <property type="molecule type" value="Genomic_DNA"/>
</dbReference>
<dbReference type="PANTHER" id="PTHR43649">
    <property type="entry name" value="ARABINOSE-BINDING PROTEIN-RELATED"/>
    <property type="match status" value="1"/>
</dbReference>
<dbReference type="PANTHER" id="PTHR43649:SF14">
    <property type="entry name" value="BLR3389 PROTEIN"/>
    <property type="match status" value="1"/>
</dbReference>
<dbReference type="Gene3D" id="3.40.190.10">
    <property type="entry name" value="Periplasmic binding protein-like II"/>
    <property type="match status" value="2"/>
</dbReference>
<sequence length="436" mass="47676">MKMKKAVTFLTVLFASIFLLAACGGEDSGGNGTSSGNTKSIKFMHLWPEGSSAQHHKVVNEIITDFEAENDGITIDLEVLSNEQYKDKIKVLSTSNELPDVGMTWAAGYMEPYVNGNMFAAVDDIIESDLSDSFVPGTAEAFSIDDTAYGLPLELNISTIFYNKAIFDEYSLEEPQTIEELHEIVDTLNENGVNPIALGNRDAWTGSMWYMYLADRFAGEEDVLTQAINREVSFEDPALVQAAQEIQKLVESGSFVQGFNGLADEEAKSMFMGEQAAMYLIATWDLPNFTTNEDVPQEFRDSVGYFKFPTVDGSGDSNSYVGGPGVGLFVSENSDVKEEAKAFASYFVQQWGEKAVTEVGIIPATKVDADSLDLPQMYVDVLNDLNEATNITLYADVQMSASAAQVHLDMIQALFGGDVTPEGFAKTHEDTLSAEE</sequence>
<dbReference type="SUPFAM" id="SSF53850">
    <property type="entry name" value="Periplasmic binding protein-like II"/>
    <property type="match status" value="1"/>
</dbReference>
<dbReference type="InterPro" id="IPR006059">
    <property type="entry name" value="SBP"/>
</dbReference>
<protein>
    <submittedName>
        <fullName evidence="2">Raffinose/stachyose/melibiose transport system substrate-binding protein</fullName>
    </submittedName>
</protein>
<feature type="chain" id="PRO_5040864821" evidence="1">
    <location>
        <begin position="22"/>
        <end position="436"/>
    </location>
</feature>
<reference evidence="2" key="1">
    <citation type="submission" date="2021-03" db="EMBL/GenBank/DDBJ databases">
        <title>Genomic Encyclopedia of Type Strains, Phase IV (KMG-IV): sequencing the most valuable type-strain genomes for metagenomic binning, comparative biology and taxonomic classification.</title>
        <authorList>
            <person name="Goeker M."/>
        </authorList>
    </citation>
    <scope>NUCLEOTIDE SEQUENCE</scope>
    <source>
        <strain evidence="2">DSM 107338</strain>
    </source>
</reference>
<dbReference type="RefSeq" id="WP_149473145.1">
    <property type="nucleotide sequence ID" value="NZ_JAGGMB010000006.1"/>
</dbReference>
<dbReference type="Proteomes" id="UP001138793">
    <property type="component" value="Unassembled WGS sequence"/>
</dbReference>
<feature type="signal peptide" evidence="1">
    <location>
        <begin position="1"/>
        <end position="21"/>
    </location>
</feature>
<dbReference type="Pfam" id="PF01547">
    <property type="entry name" value="SBP_bac_1"/>
    <property type="match status" value="1"/>
</dbReference>
<keyword evidence="3" id="KW-1185">Reference proteome</keyword>